<reference evidence="1" key="1">
    <citation type="journal article" date="2020" name="Stud. Mycol.">
        <title>101 Dothideomycetes genomes: a test case for predicting lifestyles and emergence of pathogens.</title>
        <authorList>
            <person name="Haridas S."/>
            <person name="Albert R."/>
            <person name="Binder M."/>
            <person name="Bloem J."/>
            <person name="Labutti K."/>
            <person name="Salamov A."/>
            <person name="Andreopoulos B."/>
            <person name="Baker S."/>
            <person name="Barry K."/>
            <person name="Bills G."/>
            <person name="Bluhm B."/>
            <person name="Cannon C."/>
            <person name="Castanera R."/>
            <person name="Culley D."/>
            <person name="Daum C."/>
            <person name="Ezra D."/>
            <person name="Gonzalez J."/>
            <person name="Henrissat B."/>
            <person name="Kuo A."/>
            <person name="Liang C."/>
            <person name="Lipzen A."/>
            <person name="Lutzoni F."/>
            <person name="Magnuson J."/>
            <person name="Mondo S."/>
            <person name="Nolan M."/>
            <person name="Ohm R."/>
            <person name="Pangilinan J."/>
            <person name="Park H.-J."/>
            <person name="Ramirez L."/>
            <person name="Alfaro M."/>
            <person name="Sun H."/>
            <person name="Tritt A."/>
            <person name="Yoshinaga Y."/>
            <person name="Zwiers L.-H."/>
            <person name="Turgeon B."/>
            <person name="Goodwin S."/>
            <person name="Spatafora J."/>
            <person name="Crous P."/>
            <person name="Grigoriev I."/>
        </authorList>
    </citation>
    <scope>NUCLEOTIDE SEQUENCE</scope>
    <source>
        <strain evidence="1">CBS 125425</strain>
    </source>
</reference>
<sequence>MSFLKKPKSMHFRLPSIGSSAKIVKQPKLPTVTEAAPKSGDLPIVRAKGQKVTAEEVRELRGLIRTRYYLDNELWILKDAKYYNSNKTYIYGQIAKADATLRKIKVLVESWDKREYFSSDKEYEKFKDIKARVMADGKREWSLHPPWEEAEADK</sequence>
<dbReference type="Proteomes" id="UP000799444">
    <property type="component" value="Unassembled WGS sequence"/>
</dbReference>
<dbReference type="AlphaFoldDB" id="A0A9P4QY53"/>
<protein>
    <submittedName>
        <fullName evidence="1">Uncharacterized protein</fullName>
    </submittedName>
</protein>
<comment type="caution">
    <text evidence="1">The sequence shown here is derived from an EMBL/GenBank/DDBJ whole genome shotgun (WGS) entry which is preliminary data.</text>
</comment>
<keyword evidence="2" id="KW-1185">Reference proteome</keyword>
<accession>A0A9P4QY53</accession>
<proteinExistence type="predicted"/>
<name>A0A9P4QY53_9PLEO</name>
<gene>
    <name evidence="1" type="ORF">EJ04DRAFT_577902</name>
</gene>
<evidence type="ECO:0000313" key="2">
    <source>
        <dbReference type="Proteomes" id="UP000799444"/>
    </source>
</evidence>
<evidence type="ECO:0000313" key="1">
    <source>
        <dbReference type="EMBL" id="KAF2733041.1"/>
    </source>
</evidence>
<dbReference type="OrthoDB" id="4127862at2759"/>
<dbReference type="EMBL" id="ML996167">
    <property type="protein sequence ID" value="KAF2733041.1"/>
    <property type="molecule type" value="Genomic_DNA"/>
</dbReference>
<organism evidence="1 2">
    <name type="scientific">Polyplosphaeria fusca</name>
    <dbReference type="NCBI Taxonomy" id="682080"/>
    <lineage>
        <taxon>Eukaryota</taxon>
        <taxon>Fungi</taxon>
        <taxon>Dikarya</taxon>
        <taxon>Ascomycota</taxon>
        <taxon>Pezizomycotina</taxon>
        <taxon>Dothideomycetes</taxon>
        <taxon>Pleosporomycetidae</taxon>
        <taxon>Pleosporales</taxon>
        <taxon>Tetraplosphaeriaceae</taxon>
        <taxon>Polyplosphaeria</taxon>
    </lineage>
</organism>